<name>A0A3B0SLG5_9ZZZZ</name>
<accession>A0A3B0SLG5</accession>
<evidence type="ECO:0000313" key="1">
    <source>
        <dbReference type="EMBL" id="VAW07101.1"/>
    </source>
</evidence>
<sequence>MIIDCDRCVMANTDACDGCVVSALVGSTGVLALAEEEARAIEAMSRVGLVPPLLLVEGGVRAADSRS</sequence>
<reference evidence="1" key="1">
    <citation type="submission" date="2018-06" db="EMBL/GenBank/DDBJ databases">
        <authorList>
            <person name="Zhirakovskaya E."/>
        </authorList>
    </citation>
    <scope>NUCLEOTIDE SEQUENCE</scope>
</reference>
<gene>
    <name evidence="1" type="ORF">MNBD_ACTINO01-2049</name>
</gene>
<organism evidence="1">
    <name type="scientific">hydrothermal vent metagenome</name>
    <dbReference type="NCBI Taxonomy" id="652676"/>
    <lineage>
        <taxon>unclassified sequences</taxon>
        <taxon>metagenomes</taxon>
        <taxon>ecological metagenomes</taxon>
    </lineage>
</organism>
<protein>
    <submittedName>
        <fullName evidence="1">Uncharacterized protein</fullName>
    </submittedName>
</protein>
<proteinExistence type="predicted"/>
<dbReference type="EMBL" id="UOEI01000505">
    <property type="protein sequence ID" value="VAW07101.1"/>
    <property type="molecule type" value="Genomic_DNA"/>
</dbReference>
<dbReference type="AlphaFoldDB" id="A0A3B0SLG5"/>